<keyword evidence="2" id="KW-0472">Membrane</keyword>
<evidence type="ECO:0000313" key="4">
    <source>
        <dbReference type="Proteomes" id="UP000017127"/>
    </source>
</evidence>
<feature type="coiled-coil region" evidence="1">
    <location>
        <begin position="62"/>
        <end position="89"/>
    </location>
</feature>
<evidence type="ECO:0000313" key="3">
    <source>
        <dbReference type="EMBL" id="ERT05193.1"/>
    </source>
</evidence>
<evidence type="ECO:0000256" key="1">
    <source>
        <dbReference type="SAM" id="Coils"/>
    </source>
</evidence>
<evidence type="ECO:0000256" key="2">
    <source>
        <dbReference type="SAM" id="Phobius"/>
    </source>
</evidence>
<keyword evidence="4" id="KW-1185">Reference proteome</keyword>
<dbReference type="RefSeq" id="WP_023068526.1">
    <property type="nucleotide sequence ID" value="NZ_AUZM01000064.1"/>
</dbReference>
<organism evidence="3 4">
    <name type="scientific">Lyngbya aestuarii BL J</name>
    <dbReference type="NCBI Taxonomy" id="1348334"/>
    <lineage>
        <taxon>Bacteria</taxon>
        <taxon>Bacillati</taxon>
        <taxon>Cyanobacteriota</taxon>
        <taxon>Cyanophyceae</taxon>
        <taxon>Oscillatoriophycideae</taxon>
        <taxon>Oscillatoriales</taxon>
        <taxon>Microcoleaceae</taxon>
        <taxon>Lyngbya</taxon>
    </lineage>
</organism>
<dbReference type="AlphaFoldDB" id="U7QBI8"/>
<comment type="caution">
    <text evidence="3">The sequence shown here is derived from an EMBL/GenBank/DDBJ whole genome shotgun (WGS) entry which is preliminary data.</text>
</comment>
<feature type="transmembrane region" description="Helical" evidence="2">
    <location>
        <begin position="6"/>
        <end position="24"/>
    </location>
</feature>
<gene>
    <name evidence="3" type="ORF">M595_4839</name>
</gene>
<proteinExistence type="predicted"/>
<dbReference type="EMBL" id="AUZM01000064">
    <property type="protein sequence ID" value="ERT05193.1"/>
    <property type="molecule type" value="Genomic_DNA"/>
</dbReference>
<keyword evidence="2" id="KW-0812">Transmembrane</keyword>
<dbReference type="Proteomes" id="UP000017127">
    <property type="component" value="Unassembled WGS sequence"/>
</dbReference>
<keyword evidence="1" id="KW-0175">Coiled coil</keyword>
<reference evidence="3 4" key="1">
    <citation type="journal article" date="2013" name="Front. Microbiol.">
        <title>Comparative genomic analyses of the cyanobacterium, Lyngbya aestuarii BL J, a powerful hydrogen producer.</title>
        <authorList>
            <person name="Kothari A."/>
            <person name="Vaughn M."/>
            <person name="Garcia-Pichel F."/>
        </authorList>
    </citation>
    <scope>NUCLEOTIDE SEQUENCE [LARGE SCALE GENOMIC DNA]</scope>
    <source>
        <strain evidence="3 4">BL J</strain>
    </source>
</reference>
<name>U7QBI8_9CYAN</name>
<dbReference type="OrthoDB" id="574103at2"/>
<accession>U7QBI8</accession>
<protein>
    <submittedName>
        <fullName evidence="3">Uncharacterized protein</fullName>
    </submittedName>
</protein>
<keyword evidence="2" id="KW-1133">Transmembrane helix</keyword>
<sequence>MVVTVICINVLISLVCLYVARRVWKLRRGLARIDRVLVRLEHRANMLLCRTRNFVERGNSTSSQLKQKYDSLQQKLQQLEKIVTIVRLTQLLLLRKRY</sequence>